<evidence type="ECO:0000256" key="1">
    <source>
        <dbReference type="SAM" id="Phobius"/>
    </source>
</evidence>
<feature type="transmembrane region" description="Helical" evidence="1">
    <location>
        <begin position="37"/>
        <end position="59"/>
    </location>
</feature>
<sequence length="113" mass="12146">MLIDAIGFLGTILTIGSYAMKSMVPLRVTALLSSVSFLTYGLVIQSYPVILMEIILLPLNTFRLRQAMRRFDTSAAAASPSGRRRFTVRGALAAPRAEKAPVAETIETTSAAA</sequence>
<dbReference type="Pfam" id="PF10688">
    <property type="entry name" value="Imp-YgjV"/>
    <property type="match status" value="1"/>
</dbReference>
<evidence type="ECO:0000313" key="3">
    <source>
        <dbReference type="Proteomes" id="UP000019486"/>
    </source>
</evidence>
<dbReference type="EMBL" id="AVFL01000003">
    <property type="protein sequence ID" value="EWY41843.1"/>
    <property type="molecule type" value="Genomic_DNA"/>
</dbReference>
<keyword evidence="3" id="KW-1185">Reference proteome</keyword>
<organism evidence="2 3">
    <name type="scientific">Skermanella stibiiresistens SB22</name>
    <dbReference type="NCBI Taxonomy" id="1385369"/>
    <lineage>
        <taxon>Bacteria</taxon>
        <taxon>Pseudomonadati</taxon>
        <taxon>Pseudomonadota</taxon>
        <taxon>Alphaproteobacteria</taxon>
        <taxon>Rhodospirillales</taxon>
        <taxon>Azospirillaceae</taxon>
        <taxon>Skermanella</taxon>
    </lineage>
</organism>
<dbReference type="Proteomes" id="UP000019486">
    <property type="component" value="Unassembled WGS sequence"/>
</dbReference>
<gene>
    <name evidence="2" type="ORF">N825_24275</name>
</gene>
<evidence type="ECO:0000313" key="2">
    <source>
        <dbReference type="EMBL" id="EWY41843.1"/>
    </source>
</evidence>
<proteinExistence type="predicted"/>
<dbReference type="AlphaFoldDB" id="W9HD61"/>
<keyword evidence="1" id="KW-1133">Transmembrane helix</keyword>
<dbReference type="OrthoDB" id="8086566at2"/>
<keyword evidence="1" id="KW-0472">Membrane</keyword>
<dbReference type="InterPro" id="IPR019629">
    <property type="entry name" value="Uncharacterised_HI1736/YgjV"/>
</dbReference>
<name>W9HD61_9PROT</name>
<comment type="caution">
    <text evidence="2">The sequence shown here is derived from an EMBL/GenBank/DDBJ whole genome shotgun (WGS) entry which is preliminary data.</text>
</comment>
<protein>
    <submittedName>
        <fullName evidence="2">Uncharacterized protein</fullName>
    </submittedName>
</protein>
<accession>W9HD61</accession>
<dbReference type="STRING" id="1385369.N825_24275"/>
<keyword evidence="1" id="KW-0812">Transmembrane</keyword>
<dbReference type="RefSeq" id="WP_051511601.1">
    <property type="nucleotide sequence ID" value="NZ_AVFL01000003.1"/>
</dbReference>
<reference evidence="2 3" key="1">
    <citation type="submission" date="2013-08" db="EMBL/GenBank/DDBJ databases">
        <title>The genome sequence of Skermanella stibiiresistens.</title>
        <authorList>
            <person name="Zhu W."/>
            <person name="Wang G."/>
        </authorList>
    </citation>
    <scope>NUCLEOTIDE SEQUENCE [LARGE SCALE GENOMIC DNA]</scope>
    <source>
        <strain evidence="2 3">SB22</strain>
    </source>
</reference>